<dbReference type="PANTHER" id="PTHR11579:SF0">
    <property type="entry name" value="PROTEIN-L-ISOASPARTATE(D-ASPARTATE) O-METHYLTRANSFERASE"/>
    <property type="match status" value="1"/>
</dbReference>
<dbReference type="NCBIfam" id="TIGR00080">
    <property type="entry name" value="pimt"/>
    <property type="match status" value="1"/>
</dbReference>
<dbReference type="Proteomes" id="UP000677054">
    <property type="component" value="Unassembled WGS sequence"/>
</dbReference>
<evidence type="ECO:0000313" key="9">
    <source>
        <dbReference type="Proteomes" id="UP000677054"/>
    </source>
</evidence>
<organism evidence="8">
    <name type="scientific">Darwinula stevensoni</name>
    <dbReference type="NCBI Taxonomy" id="69355"/>
    <lineage>
        <taxon>Eukaryota</taxon>
        <taxon>Metazoa</taxon>
        <taxon>Ecdysozoa</taxon>
        <taxon>Arthropoda</taxon>
        <taxon>Crustacea</taxon>
        <taxon>Oligostraca</taxon>
        <taxon>Ostracoda</taxon>
        <taxon>Podocopa</taxon>
        <taxon>Podocopida</taxon>
        <taxon>Darwinulocopina</taxon>
        <taxon>Darwinuloidea</taxon>
        <taxon>Darwinulidae</taxon>
        <taxon>Darwinula</taxon>
    </lineage>
</organism>
<dbReference type="InterPro" id="IPR029063">
    <property type="entry name" value="SAM-dependent_MTases_sf"/>
</dbReference>
<keyword evidence="9" id="KW-1185">Reference proteome</keyword>
<dbReference type="GO" id="GO:0005737">
    <property type="term" value="C:cytoplasm"/>
    <property type="evidence" value="ECO:0007669"/>
    <property type="project" value="UniProtKB-SubCell"/>
</dbReference>
<evidence type="ECO:0000256" key="1">
    <source>
        <dbReference type="ARBA" id="ARBA00004496"/>
    </source>
</evidence>
<dbReference type="EC" id="2.1.1.77" evidence="7"/>
<evidence type="ECO:0000256" key="4">
    <source>
        <dbReference type="ARBA" id="ARBA00022603"/>
    </source>
</evidence>
<evidence type="ECO:0000256" key="5">
    <source>
        <dbReference type="ARBA" id="ARBA00022679"/>
    </source>
</evidence>
<evidence type="ECO:0000256" key="3">
    <source>
        <dbReference type="ARBA" id="ARBA00022490"/>
    </source>
</evidence>
<name>A0A7R8XLK9_9CRUS</name>
<dbReference type="EMBL" id="CAJPEV010001795">
    <property type="protein sequence ID" value="CAG0894368.1"/>
    <property type="molecule type" value="Genomic_DNA"/>
</dbReference>
<dbReference type="Pfam" id="PF01135">
    <property type="entry name" value="PCMT"/>
    <property type="match status" value="1"/>
</dbReference>
<keyword evidence="4 7" id="KW-0489">Methyltransferase</keyword>
<comment type="similarity">
    <text evidence="2 7">Belongs to the methyltransferase superfamily. L-isoaspartyl/D-aspartyl protein methyltransferase family.</text>
</comment>
<evidence type="ECO:0000256" key="7">
    <source>
        <dbReference type="RuleBase" id="RU003802"/>
    </source>
</evidence>
<dbReference type="AlphaFoldDB" id="A0A7R8XLK9"/>
<dbReference type="PANTHER" id="PTHR11579">
    <property type="entry name" value="PROTEIN-L-ISOASPARTATE O-METHYLTRANSFERASE"/>
    <property type="match status" value="1"/>
</dbReference>
<sequence>MHGHALSLLKDHLKEGSKALDVGSGSGYLCACMALLVGETGKVIGIDHIPELVQESEVNVQKANGDLLNSGRLVLVVGDGREGYPSEAPYDAIHVGAAAPTLPKALVEQLKPGGRLVIPVGPEGGSQQLEQIDKLEDGSIQRTSLMGVMYVPLTNREAQYPGRWK</sequence>
<accession>A0A7R8XLK9</accession>
<dbReference type="CDD" id="cd02440">
    <property type="entry name" value="AdoMet_MTases"/>
    <property type="match status" value="1"/>
</dbReference>
<dbReference type="OrthoDB" id="73890at2759"/>
<evidence type="ECO:0000313" key="8">
    <source>
        <dbReference type="EMBL" id="CAD7248322.1"/>
    </source>
</evidence>
<comment type="catalytic activity">
    <reaction evidence="7">
        <text>[protein]-L-isoaspartate + S-adenosyl-L-methionine = [protein]-L-isoaspartate alpha-methyl ester + S-adenosyl-L-homocysteine</text>
        <dbReference type="Rhea" id="RHEA:12705"/>
        <dbReference type="Rhea" id="RHEA-COMP:12143"/>
        <dbReference type="Rhea" id="RHEA-COMP:12144"/>
        <dbReference type="ChEBI" id="CHEBI:57856"/>
        <dbReference type="ChEBI" id="CHEBI:59789"/>
        <dbReference type="ChEBI" id="CHEBI:90596"/>
        <dbReference type="ChEBI" id="CHEBI:90598"/>
        <dbReference type="EC" id="2.1.1.77"/>
    </reaction>
</comment>
<dbReference type="PROSITE" id="PS01279">
    <property type="entry name" value="PCMT"/>
    <property type="match status" value="1"/>
</dbReference>
<evidence type="ECO:0000256" key="6">
    <source>
        <dbReference type="ARBA" id="ARBA00022691"/>
    </source>
</evidence>
<protein>
    <recommendedName>
        <fullName evidence="7">Protein-L-isoaspartate O-methyltransferase</fullName>
        <ecNumber evidence="7">2.1.1.77</ecNumber>
    </recommendedName>
</protein>
<dbReference type="Gene3D" id="3.40.50.150">
    <property type="entry name" value="Vaccinia Virus protein VP39"/>
    <property type="match status" value="1"/>
</dbReference>
<dbReference type="SUPFAM" id="SSF53335">
    <property type="entry name" value="S-adenosyl-L-methionine-dependent methyltransferases"/>
    <property type="match status" value="1"/>
</dbReference>
<reference evidence="8" key="1">
    <citation type="submission" date="2020-11" db="EMBL/GenBank/DDBJ databases">
        <authorList>
            <person name="Tran Van P."/>
        </authorList>
    </citation>
    <scope>NUCLEOTIDE SEQUENCE</scope>
</reference>
<dbReference type="GO" id="GO:0032259">
    <property type="term" value="P:methylation"/>
    <property type="evidence" value="ECO:0007669"/>
    <property type="project" value="UniProtKB-KW"/>
</dbReference>
<proteinExistence type="inferred from homology"/>
<comment type="subcellular location">
    <subcellularLocation>
        <location evidence="1">Cytoplasm</location>
    </subcellularLocation>
</comment>
<keyword evidence="6 7" id="KW-0949">S-adenosyl-L-methionine</keyword>
<dbReference type="GO" id="GO:0004719">
    <property type="term" value="F:protein-L-isoaspartate (D-aspartate) O-methyltransferase activity"/>
    <property type="evidence" value="ECO:0007669"/>
    <property type="project" value="UniProtKB-UniRule"/>
</dbReference>
<keyword evidence="3" id="KW-0963">Cytoplasm</keyword>
<gene>
    <name evidence="8" type="ORF">DSTB1V02_LOCUS8140</name>
</gene>
<keyword evidence="5 7" id="KW-0808">Transferase</keyword>
<dbReference type="EMBL" id="LR901312">
    <property type="protein sequence ID" value="CAD7248322.1"/>
    <property type="molecule type" value="Genomic_DNA"/>
</dbReference>
<evidence type="ECO:0000256" key="2">
    <source>
        <dbReference type="ARBA" id="ARBA00005369"/>
    </source>
</evidence>
<dbReference type="InterPro" id="IPR000682">
    <property type="entry name" value="PCMT"/>
</dbReference>